<dbReference type="InterPro" id="IPR039426">
    <property type="entry name" value="TonB-dep_rcpt-like"/>
</dbReference>
<dbReference type="InterPro" id="IPR036942">
    <property type="entry name" value="Beta-barrel_TonB_sf"/>
</dbReference>
<dbReference type="EMBL" id="JAVJIU010000004">
    <property type="protein sequence ID" value="MDR5591139.1"/>
    <property type="molecule type" value="Genomic_DNA"/>
</dbReference>
<proteinExistence type="inferred from homology"/>
<evidence type="ECO:0000256" key="2">
    <source>
        <dbReference type="ARBA" id="ARBA00022448"/>
    </source>
</evidence>
<sequence length="1001" mass="111197">MKNFYKRSMLIIMFLLAMALLVMLAMGQAKAATPSTPTLLYQQEISGTVTTLGGEPLLGVTVRVATKNYGTTTNLEGNYSIRANPGDMLVFSFIGFKTQEIRVSNQSMLNISLEEDVDALEEVTINAGYYNTTRRESTGNISRVTAEEIENQPVVSPIQALQGRMAGVEVTPGGNLPGQAATIRIRGRNSLRDEGNFPLYIIDGVPINSTPIESFSNLGNVGIDPLNTLNLSNIESIEVLKDADATAIYGSRGANGVVLITTKKGRQGKTEIQARIYKGISTVPNRLELLKTEDYLQIRRRALENDGVEADEANAYDLVVWDQNRYTDWQEEFFGGSSQVTDINLNASGGNENTTYSLSGSYHKQGTIFLGDFDYNKVAAGLQLNHTSNNKKLNFNLSVNYGVDSNNLVGYLDLSSFAFYLPPNAPSLFNDDQSINWNDWAEVGLDNPLAGFYNSSKTQSNNLISNLVITYQLLKGLEFKTNFGYTYFNSNEIVKRPRRSYNPATWDRIQHRSNHLITDRKSWITEPQLIYSSKIGKGTIDGLVGVTIQESTQNGLSLYGEGYVSESLIGSLSAAENIDSQTNQQSEYKYAALFARLGFNWDKKYYINLTGRRDGSSRFGPGNRFANFGAVGGAWIFSEETFIRDHVSFLSFGKLRGSYGTTGSDQIANYGFLDAYEPTLGAGGLYPTLLANPDYSWEVNKKIEAAVELGFIEDRINIGLSWYRNRSSNQLVGYPLPEITGFTNVQANLPATVQNTGWEIELSTFNFQSPKFSWQTSLNLSFPKNELVRYPNLEQSSYANIYRVGHPLNIALLYNYEGLDPETGFYSVEDVNGDGNLNFEDRTIIRNSGREFFGGLNNNLNYKNFSLQFLWEIVKQNGRLALFNAGELRNQRTDVIRALDENSGYQQISASSQAIIAYDNVLNSTFSRTDASFIRLKTISLAYSLPNTFLNSLGLNSGKLFLNGQNLFTITPYEGIDPEAPNLGTSFPSLKTISFGIQLNF</sequence>
<gene>
    <name evidence="13" type="ORF">RE431_10865</name>
</gene>
<dbReference type="SUPFAM" id="SSF56935">
    <property type="entry name" value="Porins"/>
    <property type="match status" value="1"/>
</dbReference>
<dbReference type="InterPro" id="IPR012910">
    <property type="entry name" value="Plug_dom"/>
</dbReference>
<comment type="subcellular location">
    <subcellularLocation>
        <location evidence="1 8">Cell outer membrane</location>
        <topology evidence="1 8">Multi-pass membrane protein</topology>
    </subcellularLocation>
</comment>
<organism evidence="13 14">
    <name type="scientific">Christiangramia sediminicola</name>
    <dbReference type="NCBI Taxonomy" id="3073267"/>
    <lineage>
        <taxon>Bacteria</taxon>
        <taxon>Pseudomonadati</taxon>
        <taxon>Bacteroidota</taxon>
        <taxon>Flavobacteriia</taxon>
        <taxon>Flavobacteriales</taxon>
        <taxon>Flavobacteriaceae</taxon>
        <taxon>Christiangramia</taxon>
    </lineage>
</organism>
<dbReference type="InterPro" id="IPR023997">
    <property type="entry name" value="TonB-dep_OMP_SusC/RagA_CS"/>
</dbReference>
<dbReference type="SUPFAM" id="SSF49464">
    <property type="entry name" value="Carboxypeptidase regulatory domain-like"/>
    <property type="match status" value="1"/>
</dbReference>
<dbReference type="Gene3D" id="2.60.40.1120">
    <property type="entry name" value="Carboxypeptidase-like, regulatory domain"/>
    <property type="match status" value="1"/>
</dbReference>
<keyword evidence="10" id="KW-0732">Signal</keyword>
<comment type="caution">
    <text evidence="13">The sequence shown here is derived from an EMBL/GenBank/DDBJ whole genome shotgun (WGS) entry which is preliminary data.</text>
</comment>
<protein>
    <submittedName>
        <fullName evidence="13">SusC/RagA family TonB-linked outer membrane protein</fullName>
    </submittedName>
</protein>
<evidence type="ECO:0000256" key="1">
    <source>
        <dbReference type="ARBA" id="ARBA00004571"/>
    </source>
</evidence>
<dbReference type="Gene3D" id="2.170.130.10">
    <property type="entry name" value="TonB-dependent receptor, plug domain"/>
    <property type="match status" value="1"/>
</dbReference>
<feature type="domain" description="TonB-dependent receptor plug" evidence="12">
    <location>
        <begin position="134"/>
        <end position="257"/>
    </location>
</feature>
<reference evidence="14" key="1">
    <citation type="submission" date="2023-07" db="EMBL/GenBank/DDBJ databases">
        <title>Christiangramia sp. SM2212., a novel bacterium of the family Flavobacteriaceae isolated from the sea sediment.</title>
        <authorList>
            <person name="Wang J."/>
            <person name="Zhang X."/>
        </authorList>
    </citation>
    <scope>NUCLEOTIDE SEQUENCE [LARGE SCALE GENOMIC DNA]</scope>
    <source>
        <strain evidence="14">SM2212</strain>
    </source>
</reference>
<name>A0ABU1ERY3_9FLAO</name>
<accession>A0ABU1ERY3</accession>
<evidence type="ECO:0000256" key="6">
    <source>
        <dbReference type="ARBA" id="ARBA00023136"/>
    </source>
</evidence>
<dbReference type="Pfam" id="PF13715">
    <property type="entry name" value="CarbopepD_reg_2"/>
    <property type="match status" value="1"/>
</dbReference>
<feature type="chain" id="PRO_5046745628" evidence="10">
    <location>
        <begin position="32"/>
        <end position="1001"/>
    </location>
</feature>
<keyword evidence="4 8" id="KW-0812">Transmembrane</keyword>
<evidence type="ECO:0000256" key="10">
    <source>
        <dbReference type="SAM" id="SignalP"/>
    </source>
</evidence>
<dbReference type="InterPro" id="IPR037066">
    <property type="entry name" value="Plug_dom_sf"/>
</dbReference>
<dbReference type="NCBIfam" id="TIGR04057">
    <property type="entry name" value="SusC_RagA_signa"/>
    <property type="match status" value="1"/>
</dbReference>
<evidence type="ECO:0000259" key="11">
    <source>
        <dbReference type="Pfam" id="PF00593"/>
    </source>
</evidence>
<evidence type="ECO:0000256" key="7">
    <source>
        <dbReference type="ARBA" id="ARBA00023237"/>
    </source>
</evidence>
<comment type="similarity">
    <text evidence="8 9">Belongs to the TonB-dependent receptor family.</text>
</comment>
<evidence type="ECO:0000259" key="12">
    <source>
        <dbReference type="Pfam" id="PF07715"/>
    </source>
</evidence>
<feature type="domain" description="TonB-dependent receptor-like beta-barrel" evidence="11">
    <location>
        <begin position="430"/>
        <end position="793"/>
    </location>
</feature>
<dbReference type="PROSITE" id="PS52016">
    <property type="entry name" value="TONB_DEPENDENT_REC_3"/>
    <property type="match status" value="1"/>
</dbReference>
<evidence type="ECO:0000256" key="4">
    <source>
        <dbReference type="ARBA" id="ARBA00022692"/>
    </source>
</evidence>
<evidence type="ECO:0000256" key="3">
    <source>
        <dbReference type="ARBA" id="ARBA00022452"/>
    </source>
</evidence>
<dbReference type="Pfam" id="PF00593">
    <property type="entry name" value="TonB_dep_Rec_b-barrel"/>
    <property type="match status" value="1"/>
</dbReference>
<evidence type="ECO:0000313" key="13">
    <source>
        <dbReference type="EMBL" id="MDR5591139.1"/>
    </source>
</evidence>
<dbReference type="InterPro" id="IPR000531">
    <property type="entry name" value="Beta-barrel_TonB"/>
</dbReference>
<dbReference type="InterPro" id="IPR023996">
    <property type="entry name" value="TonB-dep_OMP_SusC/RagA"/>
</dbReference>
<keyword evidence="5 9" id="KW-0798">TonB box</keyword>
<evidence type="ECO:0000256" key="5">
    <source>
        <dbReference type="ARBA" id="ARBA00023077"/>
    </source>
</evidence>
<dbReference type="NCBIfam" id="TIGR04056">
    <property type="entry name" value="OMP_RagA_SusC"/>
    <property type="match status" value="1"/>
</dbReference>
<keyword evidence="6 8" id="KW-0472">Membrane</keyword>
<dbReference type="Gene3D" id="2.40.170.20">
    <property type="entry name" value="TonB-dependent receptor, beta-barrel domain"/>
    <property type="match status" value="1"/>
</dbReference>
<evidence type="ECO:0000313" key="14">
    <source>
        <dbReference type="Proteomes" id="UP001257234"/>
    </source>
</evidence>
<evidence type="ECO:0000256" key="9">
    <source>
        <dbReference type="RuleBase" id="RU003357"/>
    </source>
</evidence>
<dbReference type="Pfam" id="PF07715">
    <property type="entry name" value="Plug"/>
    <property type="match status" value="1"/>
</dbReference>
<keyword evidence="14" id="KW-1185">Reference proteome</keyword>
<dbReference type="InterPro" id="IPR008969">
    <property type="entry name" value="CarboxyPept-like_regulatory"/>
</dbReference>
<evidence type="ECO:0000256" key="8">
    <source>
        <dbReference type="PROSITE-ProRule" id="PRU01360"/>
    </source>
</evidence>
<feature type="signal peptide" evidence="10">
    <location>
        <begin position="1"/>
        <end position="31"/>
    </location>
</feature>
<keyword evidence="7 8" id="KW-0998">Cell outer membrane</keyword>
<dbReference type="Proteomes" id="UP001257234">
    <property type="component" value="Unassembled WGS sequence"/>
</dbReference>
<dbReference type="RefSeq" id="WP_309562008.1">
    <property type="nucleotide sequence ID" value="NZ_JAVJIU010000004.1"/>
</dbReference>
<keyword evidence="3 8" id="KW-1134">Transmembrane beta strand</keyword>
<keyword evidence="2 8" id="KW-0813">Transport</keyword>